<dbReference type="EMBL" id="CAJPWZ010002374">
    <property type="protein sequence ID" value="CAG2237063.1"/>
    <property type="molecule type" value="Genomic_DNA"/>
</dbReference>
<feature type="compositionally biased region" description="Basic and acidic residues" evidence="1">
    <location>
        <begin position="104"/>
        <end position="117"/>
    </location>
</feature>
<evidence type="ECO:0000256" key="1">
    <source>
        <dbReference type="SAM" id="MobiDB-lite"/>
    </source>
</evidence>
<dbReference type="AlphaFoldDB" id="A0A8S3U0R8"/>
<name>A0A8S3U0R8_MYTED</name>
<dbReference type="Proteomes" id="UP000683360">
    <property type="component" value="Unassembled WGS sequence"/>
</dbReference>
<reference evidence="2" key="1">
    <citation type="submission" date="2021-03" db="EMBL/GenBank/DDBJ databases">
        <authorList>
            <person name="Bekaert M."/>
        </authorList>
    </citation>
    <scope>NUCLEOTIDE SEQUENCE</scope>
</reference>
<gene>
    <name evidence="2" type="ORF">MEDL_49557</name>
</gene>
<sequence>MKEEETSTVSTGKNLTLEMEDVDSEIYRKRKGEFPKWTRKPNKQKKYDFEALKEKYLNNNTEINENLNKEPDFEVVSGDAIVDRLGQTFDSDDGDSDSYYTSLKDSRSRSFSKKDTPESSDESNSDASNEETVSCSVDVAKSKIKQNGEISPKYTVENIDVSKLRSNTQNKLPSNYVQEKKTKPKIQPFKGTKILYENTGSDKCKDANSLESNSIKVIDSNKNLNTKISPSQNTRDNFESKKEDLVIQKNKSNKTEGSATSLVLKDQKKSQNSHHKLFFLKMMMEMIQHHLQILMKL</sequence>
<feature type="region of interest" description="Disordered" evidence="1">
    <location>
        <begin position="249"/>
        <end position="268"/>
    </location>
</feature>
<accession>A0A8S3U0R8</accession>
<feature type="region of interest" description="Disordered" evidence="1">
    <location>
        <begin position="86"/>
        <end position="141"/>
    </location>
</feature>
<keyword evidence="3" id="KW-1185">Reference proteome</keyword>
<protein>
    <submittedName>
        <fullName evidence="2">Uncharacterized protein</fullName>
    </submittedName>
</protein>
<proteinExistence type="predicted"/>
<evidence type="ECO:0000313" key="3">
    <source>
        <dbReference type="Proteomes" id="UP000683360"/>
    </source>
</evidence>
<organism evidence="2 3">
    <name type="scientific">Mytilus edulis</name>
    <name type="common">Blue mussel</name>
    <dbReference type="NCBI Taxonomy" id="6550"/>
    <lineage>
        <taxon>Eukaryota</taxon>
        <taxon>Metazoa</taxon>
        <taxon>Spiralia</taxon>
        <taxon>Lophotrochozoa</taxon>
        <taxon>Mollusca</taxon>
        <taxon>Bivalvia</taxon>
        <taxon>Autobranchia</taxon>
        <taxon>Pteriomorphia</taxon>
        <taxon>Mytilida</taxon>
        <taxon>Mytiloidea</taxon>
        <taxon>Mytilidae</taxon>
        <taxon>Mytilinae</taxon>
        <taxon>Mytilus</taxon>
    </lineage>
</organism>
<comment type="caution">
    <text evidence="2">The sequence shown here is derived from an EMBL/GenBank/DDBJ whole genome shotgun (WGS) entry which is preliminary data.</text>
</comment>
<evidence type="ECO:0000313" key="2">
    <source>
        <dbReference type="EMBL" id="CAG2237063.1"/>
    </source>
</evidence>